<dbReference type="Pfam" id="PF00348">
    <property type="entry name" value="polyprenyl_synt"/>
    <property type="match status" value="1"/>
</dbReference>
<evidence type="ECO:0000313" key="8">
    <source>
        <dbReference type="Proteomes" id="UP000663499"/>
    </source>
</evidence>
<dbReference type="Gene3D" id="1.10.600.10">
    <property type="entry name" value="Farnesyl Diphosphate Synthase"/>
    <property type="match status" value="1"/>
</dbReference>
<sequence>MNELWMEYPEIGNMLEEVNALILRSTNDADEFITEAVSSAVVSSGKMLRPAFVVLSAKFGDYDKESLLRLAAVTEMLHIATLVHDDIIDEAKLRRGIESVQSRYGKDSAVFIGDYLFAKCFTLLSEKQHNKSMEKLANAILKICRGELKQYRLRYMYDVNIMNYLKIITGKTAALFSMSFHIGAAEGNLSDRQIKTLSRIGYYCGMAFQIIDDCLDYSDKKTIKKSTMNDLKQGYLTLPVIYALGKDKDNKLKHLLETTDFNKTDMETIHDLIMSYDGLTQARQLAKKYTAKAFKLIETLPASDNRNTLEDIVKKMLHRKY</sequence>
<dbReference type="InterPro" id="IPR008949">
    <property type="entry name" value="Isoprenoid_synthase_dom_sf"/>
</dbReference>
<dbReference type="KEGG" id="alka:J0B03_02555"/>
<dbReference type="PROSITE" id="PS00723">
    <property type="entry name" value="POLYPRENYL_SYNTHASE_1"/>
    <property type="match status" value="1"/>
</dbReference>
<reference evidence="7" key="1">
    <citation type="submission" date="2021-03" db="EMBL/GenBank/DDBJ databases">
        <title>Alkalibacter marinus sp. nov., isolated from tidal flat sediment.</title>
        <authorList>
            <person name="Namirimu T."/>
            <person name="Yang J.-A."/>
            <person name="Yang S.-H."/>
            <person name="Kim Y.-J."/>
            <person name="Kwon K.K."/>
        </authorList>
    </citation>
    <scope>NUCLEOTIDE SEQUENCE</scope>
    <source>
        <strain evidence="7">ES005</strain>
    </source>
</reference>
<dbReference type="GO" id="GO:0004659">
    <property type="term" value="F:prenyltransferase activity"/>
    <property type="evidence" value="ECO:0007669"/>
    <property type="project" value="InterPro"/>
</dbReference>
<evidence type="ECO:0000256" key="5">
    <source>
        <dbReference type="ARBA" id="ARBA00022842"/>
    </source>
</evidence>
<evidence type="ECO:0000256" key="2">
    <source>
        <dbReference type="ARBA" id="ARBA00006706"/>
    </source>
</evidence>
<dbReference type="CDD" id="cd00685">
    <property type="entry name" value="Trans_IPPS_HT"/>
    <property type="match status" value="1"/>
</dbReference>
<dbReference type="InterPro" id="IPR000092">
    <property type="entry name" value="Polyprenyl_synt"/>
</dbReference>
<dbReference type="GO" id="GO:0046872">
    <property type="term" value="F:metal ion binding"/>
    <property type="evidence" value="ECO:0007669"/>
    <property type="project" value="UniProtKB-KW"/>
</dbReference>
<dbReference type="EMBL" id="CP071444">
    <property type="protein sequence ID" value="QSX08969.1"/>
    <property type="molecule type" value="Genomic_DNA"/>
</dbReference>
<comment type="cofactor">
    <cofactor evidence="1">
        <name>Mg(2+)</name>
        <dbReference type="ChEBI" id="CHEBI:18420"/>
    </cofactor>
</comment>
<accession>A0A974XFM4</accession>
<dbReference type="SFLD" id="SFLDS00005">
    <property type="entry name" value="Isoprenoid_Synthase_Type_I"/>
    <property type="match status" value="1"/>
</dbReference>
<evidence type="ECO:0000256" key="6">
    <source>
        <dbReference type="RuleBase" id="RU004466"/>
    </source>
</evidence>
<dbReference type="InterPro" id="IPR033749">
    <property type="entry name" value="Polyprenyl_synt_CS"/>
</dbReference>
<evidence type="ECO:0000256" key="4">
    <source>
        <dbReference type="ARBA" id="ARBA00022723"/>
    </source>
</evidence>
<evidence type="ECO:0000313" key="7">
    <source>
        <dbReference type="EMBL" id="QSX08969.1"/>
    </source>
</evidence>
<dbReference type="AlphaFoldDB" id="A0A974XFM4"/>
<dbReference type="Proteomes" id="UP000663499">
    <property type="component" value="Chromosome"/>
</dbReference>
<gene>
    <name evidence="7" type="ORF">J0B03_02555</name>
</gene>
<keyword evidence="5" id="KW-0460">Magnesium</keyword>
<dbReference type="SUPFAM" id="SSF48576">
    <property type="entry name" value="Terpenoid synthases"/>
    <property type="match status" value="1"/>
</dbReference>
<dbReference type="GO" id="GO:0008299">
    <property type="term" value="P:isoprenoid biosynthetic process"/>
    <property type="evidence" value="ECO:0007669"/>
    <property type="project" value="InterPro"/>
</dbReference>
<organism evidence="7 8">
    <name type="scientific">Alkalibacter rhizosphaerae</name>
    <dbReference type="NCBI Taxonomy" id="2815577"/>
    <lineage>
        <taxon>Bacteria</taxon>
        <taxon>Bacillati</taxon>
        <taxon>Bacillota</taxon>
        <taxon>Clostridia</taxon>
        <taxon>Eubacteriales</taxon>
        <taxon>Eubacteriaceae</taxon>
        <taxon>Alkalibacter</taxon>
    </lineage>
</organism>
<keyword evidence="8" id="KW-1185">Reference proteome</keyword>
<dbReference type="RefSeq" id="WP_207300310.1">
    <property type="nucleotide sequence ID" value="NZ_CP071444.1"/>
</dbReference>
<dbReference type="PANTHER" id="PTHR12001">
    <property type="entry name" value="GERANYLGERANYL PYROPHOSPHATE SYNTHASE"/>
    <property type="match status" value="1"/>
</dbReference>
<dbReference type="PANTHER" id="PTHR12001:SF69">
    <property type="entry name" value="ALL TRANS-POLYPRENYL-DIPHOSPHATE SYNTHASE PDSS1"/>
    <property type="match status" value="1"/>
</dbReference>
<evidence type="ECO:0000256" key="3">
    <source>
        <dbReference type="ARBA" id="ARBA00022679"/>
    </source>
</evidence>
<keyword evidence="3 6" id="KW-0808">Transferase</keyword>
<protein>
    <submittedName>
        <fullName evidence="7">Polyprenyl synthetase family protein</fullName>
    </submittedName>
</protein>
<comment type="similarity">
    <text evidence="2 6">Belongs to the FPP/GGPP synthase family.</text>
</comment>
<keyword evidence="4" id="KW-0479">Metal-binding</keyword>
<evidence type="ECO:0000256" key="1">
    <source>
        <dbReference type="ARBA" id="ARBA00001946"/>
    </source>
</evidence>
<name>A0A974XFM4_9FIRM</name>
<proteinExistence type="inferred from homology"/>